<reference evidence="2 3" key="1">
    <citation type="submission" date="2016-07" db="EMBL/GenBank/DDBJ databases">
        <title>Pervasive Adenine N6-methylation of Active Genes in Fungi.</title>
        <authorList>
            <consortium name="DOE Joint Genome Institute"/>
            <person name="Mondo S.J."/>
            <person name="Dannebaum R.O."/>
            <person name="Kuo R.C."/>
            <person name="Labutti K."/>
            <person name="Haridas S."/>
            <person name="Kuo A."/>
            <person name="Salamov A."/>
            <person name="Ahrendt S.R."/>
            <person name="Lipzen A."/>
            <person name="Sullivan W."/>
            <person name="Andreopoulos W.B."/>
            <person name="Clum A."/>
            <person name="Lindquist E."/>
            <person name="Daum C."/>
            <person name="Ramamoorthy G.K."/>
            <person name="Gryganskyi A."/>
            <person name="Culley D."/>
            <person name="Magnuson J.K."/>
            <person name="James T.Y."/>
            <person name="O'Malley M.A."/>
            <person name="Stajich J.E."/>
            <person name="Spatafora J.W."/>
            <person name="Visel A."/>
            <person name="Grigoriev I.V."/>
        </authorList>
    </citation>
    <scope>NUCLEOTIDE SEQUENCE [LARGE SCALE GENOMIC DNA]</scope>
    <source>
        <strain evidence="2 3">68-887.2</strain>
    </source>
</reference>
<evidence type="ECO:0000313" key="2">
    <source>
        <dbReference type="EMBL" id="ORY32251.1"/>
    </source>
</evidence>
<comment type="caution">
    <text evidence="2">The sequence shown here is derived from an EMBL/GenBank/DDBJ whole genome shotgun (WGS) entry which is preliminary data.</text>
</comment>
<feature type="region of interest" description="Disordered" evidence="1">
    <location>
        <begin position="267"/>
        <end position="338"/>
    </location>
</feature>
<sequence>MSSSTTFVLSSVSSADTLPPTLPLHLLPFSLGTSSSPCASTSALISTYFQPRPCPANHPSLTPGTSIAAFRGRQLVGQTVSVPRGYKGVVLGATKRLDAFSSSTVREKGRAGPDVKLPLTPASSTTSVMADAAEEGVRRSPRKSNRGVGQVALSRPKFKRPIPNKKRFRLDSDEEDEDENESENNQKEIAQSRSRSTVARTPSKRTRTDTTTTPIKAVVGDLPSIIVQAATPLKEPISPPRARLPPVRDIDIDANEIEVLVADGNANENEAVATDGEAQVKDEPILPSPATEDDPPTFSIDDSAISASSERDDDTSDAKREGDMSDEAHTRYDGPVRALRPLSTFTEFTLWTPDAPLAGFRQDEDDSNSKSAQETNNEGEQEGQSQREGEGKGEEAGGIQLNKGWWRSGGAGEGGDEFVRGLGEWLGFVEMLNEPVYLYGLSEDPEDDDE</sequence>
<dbReference type="EMBL" id="MCFC01000010">
    <property type="protein sequence ID" value="ORY32251.1"/>
    <property type="molecule type" value="Genomic_DNA"/>
</dbReference>
<feature type="compositionally biased region" description="Low complexity" evidence="1">
    <location>
        <begin position="373"/>
        <end position="384"/>
    </location>
</feature>
<dbReference type="AlphaFoldDB" id="A0A1Y2BBP3"/>
<proteinExistence type="predicted"/>
<feature type="region of interest" description="Disordered" evidence="1">
    <location>
        <begin position="102"/>
        <end position="214"/>
    </location>
</feature>
<feature type="compositionally biased region" description="Basic residues" evidence="1">
    <location>
        <begin position="156"/>
        <end position="168"/>
    </location>
</feature>
<feature type="compositionally biased region" description="Polar residues" evidence="1">
    <location>
        <begin position="187"/>
        <end position="199"/>
    </location>
</feature>
<evidence type="ECO:0000256" key="1">
    <source>
        <dbReference type="SAM" id="MobiDB-lite"/>
    </source>
</evidence>
<feature type="compositionally biased region" description="Acidic residues" evidence="1">
    <location>
        <begin position="172"/>
        <end position="182"/>
    </location>
</feature>
<feature type="compositionally biased region" description="Low complexity" evidence="1">
    <location>
        <begin position="299"/>
        <end position="308"/>
    </location>
</feature>
<dbReference type="PANTHER" id="PTHR47204:SF1">
    <property type="entry name" value="RIBONUCLEASE H2 SUBUNIT C"/>
    <property type="match status" value="1"/>
</dbReference>
<protein>
    <submittedName>
        <fullName evidence="2">Ribonuclease H2, subunit C</fullName>
    </submittedName>
</protein>
<dbReference type="Gene3D" id="2.40.128.680">
    <property type="match status" value="1"/>
</dbReference>
<dbReference type="Proteomes" id="UP000193986">
    <property type="component" value="Unassembled WGS sequence"/>
</dbReference>
<dbReference type="STRING" id="71784.A0A1Y2BBP3"/>
<dbReference type="Pfam" id="PF08615">
    <property type="entry name" value="RNase_H2_suC"/>
    <property type="match status" value="1"/>
</dbReference>
<accession>A0A1Y2BBP3</accession>
<feature type="region of interest" description="Disordered" evidence="1">
    <location>
        <begin position="351"/>
        <end position="417"/>
    </location>
</feature>
<organism evidence="2 3">
    <name type="scientific">Naematelia encephala</name>
    <dbReference type="NCBI Taxonomy" id="71784"/>
    <lineage>
        <taxon>Eukaryota</taxon>
        <taxon>Fungi</taxon>
        <taxon>Dikarya</taxon>
        <taxon>Basidiomycota</taxon>
        <taxon>Agaricomycotina</taxon>
        <taxon>Tremellomycetes</taxon>
        <taxon>Tremellales</taxon>
        <taxon>Naemateliaceae</taxon>
        <taxon>Naematelia</taxon>
    </lineage>
</organism>
<feature type="compositionally biased region" description="Basic and acidic residues" evidence="1">
    <location>
        <begin position="385"/>
        <end position="395"/>
    </location>
</feature>
<keyword evidence="3" id="KW-1185">Reference proteome</keyword>
<feature type="compositionally biased region" description="Basic and acidic residues" evidence="1">
    <location>
        <begin position="316"/>
        <end position="334"/>
    </location>
</feature>
<dbReference type="GO" id="GO:0032299">
    <property type="term" value="C:ribonuclease H2 complex"/>
    <property type="evidence" value="ECO:0007669"/>
    <property type="project" value="InterPro"/>
</dbReference>
<dbReference type="OrthoDB" id="6222486at2759"/>
<name>A0A1Y2BBP3_9TREE</name>
<dbReference type="InterPro" id="IPR013924">
    <property type="entry name" value="RNase_H2_suC"/>
</dbReference>
<gene>
    <name evidence="2" type="ORF">BCR39DRAFT_523572</name>
</gene>
<evidence type="ECO:0000313" key="3">
    <source>
        <dbReference type="Proteomes" id="UP000193986"/>
    </source>
</evidence>
<dbReference type="PANTHER" id="PTHR47204">
    <property type="entry name" value="OS02G0168900 PROTEIN"/>
    <property type="match status" value="1"/>
</dbReference>
<dbReference type="CDD" id="cd09271">
    <property type="entry name" value="RNase_H2-C"/>
    <property type="match status" value="1"/>
</dbReference>
<dbReference type="GO" id="GO:0006401">
    <property type="term" value="P:RNA catabolic process"/>
    <property type="evidence" value="ECO:0007669"/>
    <property type="project" value="InterPro"/>
</dbReference>
<dbReference type="InParanoid" id="A0A1Y2BBP3"/>